<evidence type="ECO:0000256" key="1">
    <source>
        <dbReference type="ARBA" id="ARBA00004123"/>
    </source>
</evidence>
<dbReference type="GO" id="GO:0005634">
    <property type="term" value="C:nucleus"/>
    <property type="evidence" value="ECO:0007669"/>
    <property type="project" value="UniProtKB-SubCell"/>
</dbReference>
<dbReference type="Pfam" id="PF01486">
    <property type="entry name" value="K-box"/>
    <property type="match status" value="1"/>
</dbReference>
<keyword evidence="3" id="KW-0238">DNA-binding</keyword>
<name>A0A0K0M7B0_PINTB</name>
<evidence type="ECO:0000256" key="4">
    <source>
        <dbReference type="ARBA" id="ARBA00023163"/>
    </source>
</evidence>
<keyword evidence="2" id="KW-0805">Transcription regulation</keyword>
<keyword evidence="4" id="KW-0804">Transcription</keyword>
<dbReference type="InterPro" id="IPR002100">
    <property type="entry name" value="TF_MADSbox"/>
</dbReference>
<dbReference type="GO" id="GO:0045944">
    <property type="term" value="P:positive regulation of transcription by RNA polymerase II"/>
    <property type="evidence" value="ECO:0007669"/>
    <property type="project" value="InterPro"/>
</dbReference>
<dbReference type="InterPro" id="IPR002487">
    <property type="entry name" value="TF_Kbox"/>
</dbReference>
<dbReference type="GO" id="GO:0000977">
    <property type="term" value="F:RNA polymerase II transcription regulatory region sequence-specific DNA binding"/>
    <property type="evidence" value="ECO:0007669"/>
    <property type="project" value="InterPro"/>
</dbReference>
<dbReference type="AlphaFoldDB" id="A0A0K0M7B0"/>
<keyword evidence="5" id="KW-0539">Nucleus</keyword>
<dbReference type="EMBL" id="KJ711076">
    <property type="protein sequence ID" value="AJP06321.1"/>
    <property type="molecule type" value="mRNA"/>
</dbReference>
<sequence length="247" mass="28580">ERGRRGGVVIWFICAFGPKRSRQMGRVKREIKKIVNATRRQATFSKRRNGLFKKANELAVLCDADVGLIVYNTAGKLFEFSNSSMKMLINKYLKDRGGVESDFFCEMHGCDDEIEVEKLKEDIKNLSRFCQGDELEGISLKMFEDLEESLEMAVKCVQSRQREIFTRQINILRNQENNALNERGELRNRIEEIYTRTGPTRYCELVDVEGESAENINSEGTNSSKNRQSNYANEELDDFETFLTLRL</sequence>
<dbReference type="PANTHER" id="PTHR48019">
    <property type="entry name" value="SERUM RESPONSE FACTOR HOMOLOG"/>
    <property type="match status" value="1"/>
</dbReference>
<dbReference type="Gene3D" id="3.40.1810.10">
    <property type="entry name" value="Transcription factor, MADS-box"/>
    <property type="match status" value="1"/>
</dbReference>
<dbReference type="PRINTS" id="PR00404">
    <property type="entry name" value="MADSDOMAIN"/>
</dbReference>
<dbReference type="InterPro" id="IPR036879">
    <property type="entry name" value="TF_MADSbox_sf"/>
</dbReference>
<evidence type="ECO:0000256" key="3">
    <source>
        <dbReference type="ARBA" id="ARBA00023125"/>
    </source>
</evidence>
<dbReference type="SMART" id="SM00432">
    <property type="entry name" value="MADS"/>
    <property type="match status" value="1"/>
</dbReference>
<evidence type="ECO:0000313" key="7">
    <source>
        <dbReference type="EMBL" id="AJP06321.1"/>
    </source>
</evidence>
<dbReference type="PROSITE" id="PS50066">
    <property type="entry name" value="MADS_BOX_2"/>
    <property type="match status" value="1"/>
</dbReference>
<dbReference type="GO" id="GO:0003700">
    <property type="term" value="F:DNA-binding transcription factor activity"/>
    <property type="evidence" value="ECO:0007669"/>
    <property type="project" value="InterPro"/>
</dbReference>
<dbReference type="InterPro" id="IPR033896">
    <property type="entry name" value="MEF2-like_N"/>
</dbReference>
<dbReference type="CDD" id="cd00265">
    <property type="entry name" value="MADS_MEF2_like"/>
    <property type="match status" value="1"/>
</dbReference>
<dbReference type="SUPFAM" id="SSF55455">
    <property type="entry name" value="SRF-like"/>
    <property type="match status" value="1"/>
</dbReference>
<feature type="non-terminal residue" evidence="7">
    <location>
        <position position="1"/>
    </location>
</feature>
<accession>A0A0K0M7B0</accession>
<evidence type="ECO:0000259" key="6">
    <source>
        <dbReference type="PROSITE" id="PS50066"/>
    </source>
</evidence>
<feature type="domain" description="MADS-box" evidence="6">
    <location>
        <begin position="24"/>
        <end position="84"/>
    </location>
</feature>
<evidence type="ECO:0000256" key="2">
    <source>
        <dbReference type="ARBA" id="ARBA00023015"/>
    </source>
</evidence>
<protein>
    <submittedName>
        <fullName evidence="7">MADS3</fullName>
    </submittedName>
</protein>
<proteinExistence type="evidence at transcript level"/>
<comment type="subcellular location">
    <subcellularLocation>
        <location evidence="1">Nucleus</location>
    </subcellularLocation>
</comment>
<reference evidence="7" key="1">
    <citation type="submission" date="2014-04" db="EMBL/GenBank/DDBJ databases">
        <title>The genes involved in the male and female cone development in Pinus tabuliformis.</title>
        <authorList>
            <person name="Niu S."/>
            <person name="Li W."/>
            <person name="Chen X."/>
        </authorList>
    </citation>
    <scope>NUCLEOTIDE SEQUENCE</scope>
</reference>
<dbReference type="InterPro" id="IPR050142">
    <property type="entry name" value="MADS-box/MEF2_TF"/>
</dbReference>
<dbReference type="Pfam" id="PF00319">
    <property type="entry name" value="SRF-TF"/>
    <property type="match status" value="1"/>
</dbReference>
<dbReference type="PROSITE" id="PS00350">
    <property type="entry name" value="MADS_BOX_1"/>
    <property type="match status" value="1"/>
</dbReference>
<evidence type="ECO:0000256" key="5">
    <source>
        <dbReference type="ARBA" id="ARBA00023242"/>
    </source>
</evidence>
<dbReference type="GO" id="GO:0046983">
    <property type="term" value="F:protein dimerization activity"/>
    <property type="evidence" value="ECO:0007669"/>
    <property type="project" value="InterPro"/>
</dbReference>
<organism evidence="7">
    <name type="scientific">Pinus tabuliformis</name>
    <name type="common">Chinese red pine</name>
    <name type="synonym">Pinus leucosperma</name>
    <dbReference type="NCBI Taxonomy" id="88731"/>
    <lineage>
        <taxon>Eukaryota</taxon>
        <taxon>Viridiplantae</taxon>
        <taxon>Streptophyta</taxon>
        <taxon>Embryophyta</taxon>
        <taxon>Tracheophyta</taxon>
        <taxon>Spermatophyta</taxon>
        <taxon>Pinopsida</taxon>
        <taxon>Pinidae</taxon>
        <taxon>Conifers I</taxon>
        <taxon>Pinales</taxon>
        <taxon>Pinaceae</taxon>
        <taxon>Pinus</taxon>
        <taxon>Pinus subgen. Pinus</taxon>
    </lineage>
</organism>